<organism evidence="1 2">
    <name type="scientific">Candidatus Daviesbacteria bacterium GW2011_GWA2_38_24</name>
    <dbReference type="NCBI Taxonomy" id="1618422"/>
    <lineage>
        <taxon>Bacteria</taxon>
        <taxon>Candidatus Daviesiibacteriota</taxon>
    </lineage>
</organism>
<dbReference type="Gene3D" id="1.20.272.10">
    <property type="match status" value="1"/>
</dbReference>
<evidence type="ECO:0000313" key="1">
    <source>
        <dbReference type="EMBL" id="KKQ67497.1"/>
    </source>
</evidence>
<evidence type="ECO:0000313" key="2">
    <source>
        <dbReference type="Proteomes" id="UP000034235"/>
    </source>
</evidence>
<sequence length="215" mass="24784">MITLIHGTDQVLVLNKLLEIKQSNPDAEISEFEGSEIDLKLEFRTSNLFSDKRLIIINNPDMKLNLLQLQEQNGVDVVLLFSKPLPLASEILKVVKEKKGVVFEFKERQDISIFPFLDALIEKKKKAFLDLDKLLNIFGSQYILTMIFYSLRKLILPSKSSSPFAKQKIEQQKKLRSLDDLERLYKETLDLDFKIKKGAVENKIGLTLLVQKFLS</sequence>
<dbReference type="Proteomes" id="UP000034235">
    <property type="component" value="Unassembled WGS sequence"/>
</dbReference>
<protein>
    <recommendedName>
        <fullName evidence="3">DNA polymerase III delta N-terminal domain-containing protein</fullName>
    </recommendedName>
</protein>
<reference evidence="1 2" key="1">
    <citation type="journal article" date="2015" name="Nature">
        <title>rRNA introns, odd ribosomes, and small enigmatic genomes across a large radiation of phyla.</title>
        <authorList>
            <person name="Brown C.T."/>
            <person name="Hug L.A."/>
            <person name="Thomas B.C."/>
            <person name="Sharon I."/>
            <person name="Castelle C.J."/>
            <person name="Singh A."/>
            <person name="Wilkins M.J."/>
            <person name="Williams K.H."/>
            <person name="Banfield J.F."/>
        </authorList>
    </citation>
    <scope>NUCLEOTIDE SEQUENCE [LARGE SCALE GENOMIC DNA]</scope>
</reference>
<evidence type="ECO:0008006" key="3">
    <source>
        <dbReference type="Google" id="ProtNLM"/>
    </source>
</evidence>
<name>A0A0G0JKV1_9BACT</name>
<gene>
    <name evidence="1" type="ORF">US86_C0001G0424</name>
</gene>
<dbReference type="EMBL" id="LBUP01000001">
    <property type="protein sequence ID" value="KKQ67497.1"/>
    <property type="molecule type" value="Genomic_DNA"/>
</dbReference>
<proteinExistence type="predicted"/>
<accession>A0A0G0JKV1</accession>
<comment type="caution">
    <text evidence="1">The sequence shown here is derived from an EMBL/GenBank/DDBJ whole genome shotgun (WGS) entry which is preliminary data.</text>
</comment>
<dbReference type="AlphaFoldDB" id="A0A0G0JKV1"/>